<feature type="transmembrane region" description="Helical" evidence="1">
    <location>
        <begin position="224"/>
        <end position="241"/>
    </location>
</feature>
<evidence type="ECO:0000256" key="1">
    <source>
        <dbReference type="SAM" id="Phobius"/>
    </source>
</evidence>
<feature type="transmembrane region" description="Helical" evidence="1">
    <location>
        <begin position="303"/>
        <end position="326"/>
    </location>
</feature>
<dbReference type="AlphaFoldDB" id="A0A3F3PKB9"/>
<feature type="transmembrane region" description="Helical" evidence="1">
    <location>
        <begin position="131"/>
        <end position="155"/>
    </location>
</feature>
<dbReference type="PANTHER" id="PTHR12203:SF61">
    <property type="entry name" value="CAPSULE PROTEIN"/>
    <property type="match status" value="1"/>
</dbReference>
<dbReference type="InterPro" id="IPR006598">
    <property type="entry name" value="CAP10"/>
</dbReference>
<dbReference type="PANTHER" id="PTHR12203">
    <property type="entry name" value="KDEL LYS-ASP-GLU-LEU CONTAINING - RELATED"/>
    <property type="match status" value="1"/>
</dbReference>
<dbReference type="SMART" id="SM00672">
    <property type="entry name" value="CAP10"/>
    <property type="match status" value="1"/>
</dbReference>
<feature type="domain" description="Glycosyl transferase CAP10" evidence="2">
    <location>
        <begin position="530"/>
        <end position="822"/>
    </location>
</feature>
<evidence type="ECO:0000313" key="3">
    <source>
        <dbReference type="EMBL" id="RDH27338.1"/>
    </source>
</evidence>
<keyword evidence="1" id="KW-1133">Transmembrane helix</keyword>
<reference evidence="3 4" key="1">
    <citation type="submission" date="2018-07" db="EMBL/GenBank/DDBJ databases">
        <title>The genomes of Aspergillus section Nigri reveals drivers in fungal speciation.</title>
        <authorList>
            <consortium name="DOE Joint Genome Institute"/>
            <person name="Vesth T.C."/>
            <person name="Nybo J."/>
            <person name="Theobald S."/>
            <person name="Brandl J."/>
            <person name="Frisvad J.C."/>
            <person name="Nielsen K.F."/>
            <person name="Lyhne E.K."/>
            <person name="Kogle M.E."/>
            <person name="Kuo A."/>
            <person name="Riley R."/>
            <person name="Clum A."/>
            <person name="Nolan M."/>
            <person name="Lipzen A."/>
            <person name="Salamov A."/>
            <person name="Henrissat B."/>
            <person name="Wiebenga A."/>
            <person name="De vries R.P."/>
            <person name="Grigoriev I.V."/>
            <person name="Mortensen U.H."/>
            <person name="Andersen M.R."/>
            <person name="Baker S.E."/>
        </authorList>
    </citation>
    <scope>NUCLEOTIDE SEQUENCE [LARGE SCALE GENOMIC DNA]</scope>
    <source>
        <strain evidence="3 4">CBS 139.54b</strain>
    </source>
</reference>
<organism evidence="3 4">
    <name type="scientific">Aspergillus welwitschiae</name>
    <dbReference type="NCBI Taxonomy" id="1341132"/>
    <lineage>
        <taxon>Eukaryota</taxon>
        <taxon>Fungi</taxon>
        <taxon>Dikarya</taxon>
        <taxon>Ascomycota</taxon>
        <taxon>Pezizomycotina</taxon>
        <taxon>Eurotiomycetes</taxon>
        <taxon>Eurotiomycetidae</taxon>
        <taxon>Eurotiales</taxon>
        <taxon>Aspergillaceae</taxon>
        <taxon>Aspergillus</taxon>
        <taxon>Aspergillus subgen. Circumdati</taxon>
    </lineage>
</organism>
<feature type="transmembrane region" description="Helical" evidence="1">
    <location>
        <begin position="101"/>
        <end position="119"/>
    </location>
</feature>
<accession>A0A3F3PKB9</accession>
<gene>
    <name evidence="3" type="ORF">BDQ94DRAFT_163730</name>
</gene>
<feature type="transmembrane region" description="Helical" evidence="1">
    <location>
        <begin position="161"/>
        <end position="179"/>
    </location>
</feature>
<dbReference type="Proteomes" id="UP000253729">
    <property type="component" value="Unassembled WGS sequence"/>
</dbReference>
<evidence type="ECO:0000313" key="4">
    <source>
        <dbReference type="Proteomes" id="UP000253729"/>
    </source>
</evidence>
<sequence>MSANHPFVQVDKAVGIISLALLTRIIAEHSFTQCTETGSEMVAWATLPILFRLSSRYHQCSTYPIEQNPNLLKYGSLRSIHLWLIAAGVCLYSWFKAEIGVLQSFPILFPLLLIAGKVFRFRIHSLIEKRSFFFLTETLYGSIVVSLLGTFSLASSSNLEWGLSLIPLACILGIILVILSHNGRSLPNCIDAELTSFHLAARILPMLAATVVAEIIIFGYSGGHPLSIFALGLFKTFAYFFTIQTICYTSWSTAVLVETFSLLSANSPFNQSSDLKAFLNVVASLLVLAQITQVLPSNLKSRWILWVFGLATLIPYIANIWTIYIWNNAIVQDHPIAEIMDNARLEFEATIHKQSRTYIAACDEYRRRYKIEPPPGFEEWYQYASAHQSPIIDDYDAIYNSILPMLKLSGKEINENIKNARNLPGNDLWTCTFFGSSRKTKCSHDFRVLDRDIQHTFDTLLENIPATLPDITFLVNHLDEPRVIYPPPDNIHSSPSIKDQSRQPTWDTISAPCLYHTNRTQTQNQQPPSQAPNLPFITDPTQAKNLCLHTEYSTMHGIFLSPTSFRPITGLLPILSPGSLSTMTDILYPSPAYLQPDFQYTPEKDISWSQKQNTLYWAGSTTGAFATNTNKDSNWHNFHRQRFVNLLANPSNHHHTYTYLHQNEHKKGKDTNKDTPITTHKSTFLNTRLYTISFTRIFNCDANPCRAQRRYFHPHSWADKDQGLQSRLVFDLDGNGISGRFYSLLASNSAPIKQTLFREWHDERLWPWVHYIPVSLGMEEMPEVVRYFTSSEEGRKRAGEIARSGKEWFGRAFREVDLGVWVWRVLLEVGRVGDEGRPAFLVIDEESEKGV</sequence>
<dbReference type="GeneID" id="38138158"/>
<dbReference type="EMBL" id="KZ852093">
    <property type="protein sequence ID" value="RDH27338.1"/>
    <property type="molecule type" value="Genomic_DNA"/>
</dbReference>
<dbReference type="RefSeq" id="XP_026620360.1">
    <property type="nucleotide sequence ID" value="XM_026769802.1"/>
</dbReference>
<keyword evidence="1" id="KW-0812">Transmembrane</keyword>
<name>A0A3F3PKB9_9EURO</name>
<dbReference type="InterPro" id="IPR051091">
    <property type="entry name" value="O-Glucosyltr/Glycosyltrsf_90"/>
</dbReference>
<feature type="transmembrane region" description="Helical" evidence="1">
    <location>
        <begin position="199"/>
        <end position="218"/>
    </location>
</feature>
<feature type="transmembrane region" description="Helical" evidence="1">
    <location>
        <begin position="77"/>
        <end position="95"/>
    </location>
</feature>
<evidence type="ECO:0000259" key="2">
    <source>
        <dbReference type="SMART" id="SM00672"/>
    </source>
</evidence>
<keyword evidence="1" id="KW-0472">Membrane</keyword>
<proteinExistence type="predicted"/>
<protein>
    <recommendedName>
        <fullName evidence="2">Glycosyl transferase CAP10 domain-containing protein</fullName>
    </recommendedName>
</protein>
<keyword evidence="4" id="KW-1185">Reference proteome</keyword>